<keyword evidence="7" id="KW-0156">Chromatin regulator</keyword>
<dbReference type="Proteomes" id="UP000283269">
    <property type="component" value="Unassembled WGS sequence"/>
</dbReference>
<dbReference type="InterPro" id="IPR001214">
    <property type="entry name" value="SET_dom"/>
</dbReference>
<reference evidence="18 19" key="1">
    <citation type="journal article" date="2018" name="Evol. Lett.">
        <title>Horizontal gene cluster transfer increased hallucinogenic mushroom diversity.</title>
        <authorList>
            <person name="Reynolds H.T."/>
            <person name="Vijayakumar V."/>
            <person name="Gluck-Thaler E."/>
            <person name="Korotkin H.B."/>
            <person name="Matheny P.B."/>
            <person name="Slot J.C."/>
        </authorList>
    </citation>
    <scope>NUCLEOTIDE SEQUENCE [LARGE SCALE GENOMIC DNA]</scope>
    <source>
        <strain evidence="18 19">2631</strain>
    </source>
</reference>
<dbReference type="SMART" id="SM01291">
    <property type="entry name" value="N-SET"/>
    <property type="match status" value="1"/>
</dbReference>
<evidence type="ECO:0000256" key="13">
    <source>
        <dbReference type="PROSITE-ProRule" id="PRU00176"/>
    </source>
</evidence>
<dbReference type="SUPFAM" id="SSF54928">
    <property type="entry name" value="RNA-binding domain, RBD"/>
    <property type="match status" value="1"/>
</dbReference>
<evidence type="ECO:0000256" key="1">
    <source>
        <dbReference type="ARBA" id="ARBA00004123"/>
    </source>
</evidence>
<dbReference type="InParanoid" id="A0A409XP58"/>
<name>A0A409XP58_PSICY</name>
<dbReference type="InterPro" id="IPR024657">
    <property type="entry name" value="COMPASS_Set1_N-SET"/>
</dbReference>
<feature type="region of interest" description="Disordered" evidence="14">
    <location>
        <begin position="789"/>
        <end position="831"/>
    </location>
</feature>
<feature type="region of interest" description="Disordered" evidence="14">
    <location>
        <begin position="471"/>
        <end position="492"/>
    </location>
</feature>
<dbReference type="PROSITE" id="PS50868">
    <property type="entry name" value="POST_SET"/>
    <property type="match status" value="1"/>
</dbReference>
<dbReference type="PROSITE" id="PS50102">
    <property type="entry name" value="RRM"/>
    <property type="match status" value="1"/>
</dbReference>
<feature type="compositionally biased region" description="Low complexity" evidence="14">
    <location>
        <begin position="682"/>
        <end position="698"/>
    </location>
</feature>
<evidence type="ECO:0000256" key="11">
    <source>
        <dbReference type="ARBA" id="ARBA00047583"/>
    </source>
</evidence>
<feature type="compositionally biased region" description="Pro residues" evidence="14">
    <location>
        <begin position="343"/>
        <end position="357"/>
    </location>
</feature>
<sequence length="1487" mass="162938">MSGKAPPKGPRALLGTPGASSSGPSSSSSSLPSSAHGFAQPPHSQSHVSVPRAPQSSLSQNSSSRIGAAPPTGPRSLQANMHSRPPPPGPKHLYNGHPSSGGLNGLGSQALRNDRFPVSFKGKKQESGPSGRGNSSLQSSNSQSNTWPESVVNGSANGIASGSSTVYKPNSRPSSPTTPVVRPGELKQDRPSVHFSIQMKHPARDRPAFGQDTPPPPPPPNYDPPPPPPPSQPPPPPPPPPSSEFEEQPQPPPPPPSEPVPPPPPPSSTPPPSPPPPLPPASSPPPLPPSLASPPPPPHSNFPIPPSPPKYDPSPPPPQSPSPPPPPPPPVHVEEPERSPSPVIIPPPPHPSLPYPPLRHSVEPPRPISLPPRPATPSWRSSSHSREPQRYRPPEPESPKKQVYSLPPIPAWPAPRSEYPQGLRTYKMLYDPAVDSAIATASSSSSHSGPVYPPYKSASYYRALIEHVRKHTADQEPDQEPRIRGKGKGKETLSRFEGEVVGSVESDETGVKEEEIVVRDPRLDKSIRRPNVLKPPRYEFIEVRYEYDSNSTGPPPPTSVLITGILPLTPNPVLRRTFAAYGNVISFEPQIDKENGSALGILYIKYQNHEEARRCVEREHGRKGGVVAGLPMKPGEVEEWKVVLDGEGTKLRAVIKELEERKRREREDKRRGYAGSSANGHAMPMSMSMSSATPMSSSGTPQSVAQSPAPKRLGILGHAAPPSHLSNSLPPKPVVVEEPPKKAPPPAALLKARAEAEERGRKVEVKSKPAAQPRPTRMLPVKFSSYQASPMNLSRSPSPSSGGARHAHAAGTGAAAAANPKSAADKEKQRQEVVRELAENGFDHVKMQGSVQLFASVSDETVKDFFSMFPVAKRERSTMGLLQILRDNTGLYVTFTKAGVAHRATTVLAYSKLSFQSVTLTVHPPPVYEPMVEKTHWEPDELVDEAQKMIIRELRSLLEKDISERLVAQDLKKLWLEERTRNASALKPELKPLDKKGLKGLSFKRLFKRAKEKLAEEEEQQQKLEQELPQQQEEVEEGAEMEEEQEMEVEEVEVERPKKKKKTEVVKKTRRVIEDNDIESEDEDEEDLARIAALTAEQARKRLVSEDRDAEEEPIKKKPRLEEIPVKAKKQTKRSKKAQQQADAISEVILGDSEAFESPAVTQLRLDPALDSSLSLSRSPTPVIVQQPKRRKRPLSPPPPSPPPDPIGLGLCDDDEDVFFAKLVLSGEVPSQEKPEPPPSSSDVPTFRKHLTGSARTEGYYKITHAEKAAYVAQYQARAANAGTAPPIVDEPKPQHVETSRANRANARRRAQGLEEINQVQRAVALSKGETAANELTFKFNQLQTRKKHLRFARSPIHDWGLYAMEKISRGEMVIEYVGEVIRAQVADKREKAYERQGIGSSYLFRIDEDLVVDATKKGNLGRLINHSCDPNCTAKIITISGEKKIVIYAKQDIELGDEITYDYHFPFEQDKIPCLCGSAKCRGFLN</sequence>
<feature type="compositionally biased region" description="Low complexity" evidence="14">
    <location>
        <begin position="1170"/>
        <end position="1180"/>
    </location>
</feature>
<feature type="compositionally biased region" description="Basic residues" evidence="14">
    <location>
        <begin position="1127"/>
        <end position="1137"/>
    </location>
</feature>
<comment type="subcellular location">
    <subcellularLocation>
        <location evidence="1">Nucleus</location>
    </subcellularLocation>
</comment>
<evidence type="ECO:0000259" key="15">
    <source>
        <dbReference type="PROSITE" id="PS50102"/>
    </source>
</evidence>
<feature type="compositionally biased region" description="Low complexity" evidence="14">
    <location>
        <begin position="789"/>
        <end position="822"/>
    </location>
</feature>
<dbReference type="InterPro" id="IPR046341">
    <property type="entry name" value="SET_dom_sf"/>
</dbReference>
<dbReference type="Gene3D" id="2.170.270.10">
    <property type="entry name" value="SET domain"/>
    <property type="match status" value="1"/>
</dbReference>
<feature type="compositionally biased region" description="Basic and acidic residues" evidence="14">
    <location>
        <begin position="384"/>
        <end position="400"/>
    </location>
</feature>
<accession>A0A409XP58</accession>
<protein>
    <recommendedName>
        <fullName evidence="3">Histone-lysine N-methyltransferase, H3 lysine-4 specific</fullName>
        <ecNumber evidence="2">2.1.1.354</ecNumber>
    </recommendedName>
    <alternativeName>
        <fullName evidence="9">SET domain-containing protein 1</fullName>
    </alternativeName>
</protein>
<evidence type="ECO:0000256" key="6">
    <source>
        <dbReference type="ARBA" id="ARBA00022691"/>
    </source>
</evidence>
<evidence type="ECO:0000256" key="2">
    <source>
        <dbReference type="ARBA" id="ARBA00012182"/>
    </source>
</evidence>
<proteinExistence type="predicted"/>
<evidence type="ECO:0000256" key="8">
    <source>
        <dbReference type="ARBA" id="ARBA00023242"/>
    </source>
</evidence>
<comment type="caution">
    <text evidence="18">The sequence shown here is derived from an EMBL/GenBank/DDBJ whole genome shotgun (WGS) entry which is preliminary data.</text>
</comment>
<keyword evidence="8" id="KW-0539">Nucleus</keyword>
<dbReference type="InterPro" id="IPR044570">
    <property type="entry name" value="Set1-like"/>
</dbReference>
<dbReference type="InterPro" id="IPR000504">
    <property type="entry name" value="RRM_dom"/>
</dbReference>
<feature type="compositionally biased region" description="Basic and acidic residues" evidence="14">
    <location>
        <begin position="661"/>
        <end position="671"/>
    </location>
</feature>
<dbReference type="Pfam" id="PF00856">
    <property type="entry name" value="SET"/>
    <property type="match status" value="1"/>
</dbReference>
<feature type="compositionally biased region" description="Polar residues" evidence="14">
    <location>
        <begin position="165"/>
        <end position="178"/>
    </location>
</feature>
<evidence type="ECO:0000313" key="19">
    <source>
        <dbReference type="Proteomes" id="UP000283269"/>
    </source>
</evidence>
<feature type="compositionally biased region" description="Pro residues" evidence="14">
    <location>
        <begin position="213"/>
        <end position="242"/>
    </location>
</feature>
<dbReference type="Pfam" id="PF11764">
    <property type="entry name" value="N-SET"/>
    <property type="match status" value="1"/>
</dbReference>
<keyword evidence="19" id="KW-1185">Reference proteome</keyword>
<gene>
    <name evidence="18" type="ORF">CVT25_010340</name>
</gene>
<dbReference type="GO" id="GO:0140999">
    <property type="term" value="F:histone H3K4 trimethyltransferase activity"/>
    <property type="evidence" value="ECO:0007669"/>
    <property type="project" value="UniProtKB-EC"/>
</dbReference>
<dbReference type="PANTHER" id="PTHR45814">
    <property type="entry name" value="HISTONE-LYSINE N-METHYLTRANSFERASE SETD1"/>
    <property type="match status" value="1"/>
</dbReference>
<dbReference type="PRINTS" id="PR01217">
    <property type="entry name" value="PRICHEXTENSN"/>
</dbReference>
<dbReference type="Gene3D" id="3.30.70.330">
    <property type="match status" value="1"/>
</dbReference>
<dbReference type="PANTHER" id="PTHR45814:SF2">
    <property type="entry name" value="HISTONE-LYSINE N-METHYLTRANSFERASE SETD1"/>
    <property type="match status" value="1"/>
</dbReference>
<dbReference type="OrthoDB" id="308383at2759"/>
<dbReference type="GO" id="GO:0003723">
    <property type="term" value="F:RNA binding"/>
    <property type="evidence" value="ECO:0007669"/>
    <property type="project" value="UniProtKB-UniRule"/>
</dbReference>
<keyword evidence="6" id="KW-0949">S-adenosyl-L-methionine</keyword>
<feature type="compositionally biased region" description="Pro residues" evidence="14">
    <location>
        <begin position="249"/>
        <end position="331"/>
    </location>
</feature>
<dbReference type="EMBL" id="NHYD01001028">
    <property type="protein sequence ID" value="PPQ92507.1"/>
    <property type="molecule type" value="Genomic_DNA"/>
</dbReference>
<feature type="domain" description="Post-SET" evidence="17">
    <location>
        <begin position="1471"/>
        <end position="1487"/>
    </location>
</feature>
<dbReference type="FunCoup" id="A0A409XP58">
    <property type="interactions" value="53"/>
</dbReference>
<evidence type="ECO:0000256" key="9">
    <source>
        <dbReference type="ARBA" id="ARBA00030093"/>
    </source>
</evidence>
<feature type="domain" description="RRM" evidence="15">
    <location>
        <begin position="558"/>
        <end position="639"/>
    </location>
</feature>
<dbReference type="EC" id="2.1.1.354" evidence="2"/>
<feature type="compositionally biased region" description="Basic and acidic residues" evidence="14">
    <location>
        <begin position="752"/>
        <end position="767"/>
    </location>
</feature>
<feature type="region of interest" description="Disordered" evidence="14">
    <location>
        <begin position="1100"/>
        <end position="1143"/>
    </location>
</feature>
<dbReference type="SMART" id="SM00317">
    <property type="entry name" value="SET"/>
    <property type="match status" value="1"/>
</dbReference>
<comment type="catalytic activity">
    <reaction evidence="12">
        <text>N(6),N(6)-dimethyl-L-lysyl(4)-[histone H3] + S-adenosyl-L-methionine = N(6),N(6),N(6)-trimethyl-L-lysyl(4)-[histone H3] + S-adenosyl-L-homocysteine + H(+)</text>
        <dbReference type="Rhea" id="RHEA:60272"/>
        <dbReference type="Rhea" id="RHEA-COMP:15537"/>
        <dbReference type="Rhea" id="RHEA-COMP:15540"/>
        <dbReference type="ChEBI" id="CHEBI:15378"/>
        <dbReference type="ChEBI" id="CHEBI:57856"/>
        <dbReference type="ChEBI" id="CHEBI:59789"/>
        <dbReference type="ChEBI" id="CHEBI:61961"/>
        <dbReference type="ChEBI" id="CHEBI:61976"/>
    </reaction>
</comment>
<evidence type="ECO:0000313" key="18">
    <source>
        <dbReference type="EMBL" id="PPQ92507.1"/>
    </source>
</evidence>
<evidence type="ECO:0000256" key="14">
    <source>
        <dbReference type="SAM" id="MobiDB-lite"/>
    </source>
</evidence>
<evidence type="ECO:0000256" key="5">
    <source>
        <dbReference type="ARBA" id="ARBA00022679"/>
    </source>
</evidence>
<evidence type="ECO:0000256" key="10">
    <source>
        <dbReference type="ARBA" id="ARBA00047571"/>
    </source>
</evidence>
<feature type="compositionally biased region" description="Low complexity" evidence="14">
    <location>
        <begin position="134"/>
        <end position="145"/>
    </location>
</feature>
<feature type="region of interest" description="Disordered" evidence="14">
    <location>
        <begin position="1017"/>
        <end position="1067"/>
    </location>
</feature>
<feature type="region of interest" description="Disordered" evidence="14">
    <location>
        <begin position="1227"/>
        <end position="1248"/>
    </location>
</feature>
<evidence type="ECO:0000259" key="16">
    <source>
        <dbReference type="PROSITE" id="PS50280"/>
    </source>
</evidence>
<dbReference type="InterPro" id="IPR012677">
    <property type="entry name" value="Nucleotide-bd_a/b_plait_sf"/>
</dbReference>
<feature type="compositionally biased region" description="Acidic residues" evidence="14">
    <location>
        <begin position="1033"/>
        <end position="1053"/>
    </location>
</feature>
<keyword evidence="4" id="KW-0489">Methyltransferase</keyword>
<dbReference type="STRING" id="93625.A0A409XP58"/>
<feature type="region of interest" description="Disordered" evidence="14">
    <location>
        <begin position="1"/>
        <end position="414"/>
    </location>
</feature>
<feature type="domain" description="SET" evidence="16">
    <location>
        <begin position="1348"/>
        <end position="1465"/>
    </location>
</feature>
<evidence type="ECO:0000256" key="4">
    <source>
        <dbReference type="ARBA" id="ARBA00022603"/>
    </source>
</evidence>
<dbReference type="PROSITE" id="PS50280">
    <property type="entry name" value="SET"/>
    <property type="match status" value="1"/>
</dbReference>
<organism evidence="18 19">
    <name type="scientific">Psilocybe cyanescens</name>
    <dbReference type="NCBI Taxonomy" id="93625"/>
    <lineage>
        <taxon>Eukaryota</taxon>
        <taxon>Fungi</taxon>
        <taxon>Dikarya</taxon>
        <taxon>Basidiomycota</taxon>
        <taxon>Agaricomycotina</taxon>
        <taxon>Agaricomycetes</taxon>
        <taxon>Agaricomycetidae</taxon>
        <taxon>Agaricales</taxon>
        <taxon>Agaricineae</taxon>
        <taxon>Strophariaceae</taxon>
        <taxon>Psilocybe</taxon>
    </lineage>
</organism>
<feature type="compositionally biased region" description="Pro residues" evidence="14">
    <location>
        <begin position="364"/>
        <end position="375"/>
    </location>
</feature>
<comment type="catalytic activity">
    <reaction evidence="10">
        <text>L-lysyl(4)-[histone H3] + 3 S-adenosyl-L-methionine = N(6),N(6),N(6)-trimethyl-L-lysyl(4)-[histone H3] + 3 S-adenosyl-L-homocysteine + 3 H(+)</text>
        <dbReference type="Rhea" id="RHEA:60260"/>
        <dbReference type="Rhea" id="RHEA-COMP:15537"/>
        <dbReference type="Rhea" id="RHEA-COMP:15547"/>
        <dbReference type="ChEBI" id="CHEBI:15378"/>
        <dbReference type="ChEBI" id="CHEBI:29969"/>
        <dbReference type="ChEBI" id="CHEBI:57856"/>
        <dbReference type="ChEBI" id="CHEBI:59789"/>
        <dbReference type="ChEBI" id="CHEBI:61961"/>
        <dbReference type="EC" id="2.1.1.354"/>
    </reaction>
</comment>
<evidence type="ECO:0000259" key="17">
    <source>
        <dbReference type="PROSITE" id="PS50868"/>
    </source>
</evidence>
<feature type="compositionally biased region" description="Pro residues" evidence="14">
    <location>
        <begin position="1195"/>
        <end position="1206"/>
    </location>
</feature>
<dbReference type="GO" id="GO:0048188">
    <property type="term" value="C:Set1C/COMPASS complex"/>
    <property type="evidence" value="ECO:0007669"/>
    <property type="project" value="TreeGrafter"/>
</dbReference>
<feature type="region of interest" description="Disordered" evidence="14">
    <location>
        <begin position="1170"/>
        <end position="1212"/>
    </location>
</feature>
<feature type="region of interest" description="Disordered" evidence="14">
    <location>
        <begin position="661"/>
        <end position="776"/>
    </location>
</feature>
<dbReference type="SMART" id="SM00508">
    <property type="entry name" value="PostSET"/>
    <property type="match status" value="1"/>
</dbReference>
<dbReference type="Pfam" id="PF00076">
    <property type="entry name" value="RRM_1"/>
    <property type="match status" value="1"/>
</dbReference>
<feature type="compositionally biased region" description="Basic and acidic residues" evidence="14">
    <location>
        <begin position="1100"/>
        <end position="1126"/>
    </location>
</feature>
<comment type="catalytic activity">
    <reaction evidence="11">
        <text>N(6)-methyl-L-lysyl(4)-[histone H3] + S-adenosyl-L-methionine = N(6),N(6)-dimethyl-L-lysyl(4)-[histone H3] + S-adenosyl-L-homocysteine + H(+)</text>
        <dbReference type="Rhea" id="RHEA:60268"/>
        <dbReference type="Rhea" id="RHEA-COMP:15540"/>
        <dbReference type="Rhea" id="RHEA-COMP:15543"/>
        <dbReference type="ChEBI" id="CHEBI:15378"/>
        <dbReference type="ChEBI" id="CHEBI:57856"/>
        <dbReference type="ChEBI" id="CHEBI:59789"/>
        <dbReference type="ChEBI" id="CHEBI:61929"/>
        <dbReference type="ChEBI" id="CHEBI:61976"/>
    </reaction>
</comment>
<evidence type="ECO:0000256" key="12">
    <source>
        <dbReference type="ARBA" id="ARBA00049129"/>
    </source>
</evidence>
<evidence type="ECO:0000256" key="7">
    <source>
        <dbReference type="ARBA" id="ARBA00022853"/>
    </source>
</evidence>
<dbReference type="InterPro" id="IPR035979">
    <property type="entry name" value="RBD_domain_sf"/>
</dbReference>
<dbReference type="InterPro" id="IPR003616">
    <property type="entry name" value="Post-SET_dom"/>
</dbReference>
<evidence type="ECO:0000256" key="3">
    <source>
        <dbReference type="ARBA" id="ARBA00015839"/>
    </source>
</evidence>
<feature type="compositionally biased region" description="Low complexity" evidence="14">
    <location>
        <begin position="153"/>
        <end position="164"/>
    </location>
</feature>
<feature type="compositionally biased region" description="Low complexity" evidence="14">
    <location>
        <begin position="12"/>
        <end position="35"/>
    </location>
</feature>
<dbReference type="SUPFAM" id="SSF82199">
    <property type="entry name" value="SET domain"/>
    <property type="match status" value="1"/>
</dbReference>
<dbReference type="GO" id="GO:0032259">
    <property type="term" value="P:methylation"/>
    <property type="evidence" value="ECO:0007669"/>
    <property type="project" value="UniProtKB-KW"/>
</dbReference>
<keyword evidence="5" id="KW-0808">Transferase</keyword>
<keyword evidence="13" id="KW-0694">RNA-binding</keyword>
<feature type="compositionally biased region" description="Low complexity" evidence="14">
    <location>
        <begin position="55"/>
        <end position="64"/>
    </location>
</feature>